<keyword evidence="1" id="KW-0472">Membrane</keyword>
<dbReference type="PANTHER" id="PTHR33219:SF14">
    <property type="entry name" value="PROTEIN COFACTOR ASSEMBLY OF COMPLEX C SUBUNIT B CCB3, CHLOROPLASTIC-RELATED"/>
    <property type="match status" value="1"/>
</dbReference>
<reference evidence="2" key="1">
    <citation type="submission" date="2020-04" db="EMBL/GenBank/DDBJ databases">
        <authorList>
            <person name="Hulatt C.J."/>
            <person name="Posewitz M.C."/>
        </authorList>
    </citation>
    <scope>NUCLEOTIDE SEQUENCE</scope>
    <source>
        <strain evidence="2">NIVA-4/92</strain>
    </source>
</reference>
<dbReference type="GO" id="GO:0016020">
    <property type="term" value="C:membrane"/>
    <property type="evidence" value="ECO:0007669"/>
    <property type="project" value="InterPro"/>
</dbReference>
<organism evidence="2">
    <name type="scientific">Pavlova sp. NIVA-4/92</name>
    <dbReference type="NCBI Taxonomy" id="2686093"/>
    <lineage>
        <taxon>Eukaryota</taxon>
        <taxon>Haptista</taxon>
        <taxon>Haptophyta</taxon>
        <taxon>Pavlovophyceae</taxon>
        <taxon>Pavlovales</taxon>
        <taxon>Pavlovaceae</taxon>
        <taxon>Pavlova</taxon>
    </lineage>
</organism>
<keyword evidence="1" id="KW-0812">Transmembrane</keyword>
<name>A0A7D3U357_9EUKA</name>
<evidence type="ECO:0000256" key="1">
    <source>
        <dbReference type="SAM" id="Phobius"/>
    </source>
</evidence>
<keyword evidence="1" id="KW-1133">Transmembrane helix</keyword>
<dbReference type="PANTHER" id="PTHR33219">
    <property type="entry name" value="YLMG HOMOLOG PROTEIN 2, CHLOROPLASTIC"/>
    <property type="match status" value="1"/>
</dbReference>
<protein>
    <submittedName>
        <fullName evidence="2">Ycf19</fullName>
    </submittedName>
</protein>
<sequence length="98" mass="11633">MELALILLFRALMYFLKFYFLLLLARILLYWLPNVSIYQQPWYSLIRVTDPYLKLFRDSLPFTLGVDISPIFAFLFIQLIIELLPLTANLLTKINFAI</sequence>
<dbReference type="InterPro" id="IPR003425">
    <property type="entry name" value="CCB3/YggT"/>
</dbReference>
<evidence type="ECO:0000313" key="2">
    <source>
        <dbReference type="EMBL" id="QKE31072.1"/>
    </source>
</evidence>
<dbReference type="RefSeq" id="YP_009863741.1">
    <property type="nucleotide sequence ID" value="NC_049013.1"/>
</dbReference>
<dbReference type="Pfam" id="PF02325">
    <property type="entry name" value="CCB3_YggT"/>
    <property type="match status" value="1"/>
</dbReference>
<feature type="transmembrane region" description="Helical" evidence="1">
    <location>
        <begin position="71"/>
        <end position="92"/>
    </location>
</feature>
<geneLocation type="plastid" evidence="2"/>
<dbReference type="GeneID" id="55752411"/>
<dbReference type="AlphaFoldDB" id="A0A7D3U357"/>
<feature type="transmembrane region" description="Helical" evidence="1">
    <location>
        <begin position="12"/>
        <end position="32"/>
    </location>
</feature>
<proteinExistence type="predicted"/>
<keyword evidence="2" id="KW-0934">Plastid</keyword>
<dbReference type="EMBL" id="MT364382">
    <property type="protein sequence ID" value="QKE31072.1"/>
    <property type="molecule type" value="Genomic_DNA"/>
</dbReference>
<accession>A0A7D3U357</accession>
<gene>
    <name evidence="2" type="primary">ycf19</name>
</gene>